<keyword evidence="7 9" id="KW-0012">Acyltransferase</keyword>
<dbReference type="PIRSF" id="PIRSF000451">
    <property type="entry name" value="PKS_III"/>
    <property type="match status" value="1"/>
</dbReference>
<evidence type="ECO:0000256" key="6">
    <source>
        <dbReference type="ARBA" id="ARBA00023241"/>
    </source>
</evidence>
<keyword evidence="5 9" id="KW-0808">Transferase</keyword>
<evidence type="ECO:0000259" key="11">
    <source>
        <dbReference type="Pfam" id="PF02797"/>
    </source>
</evidence>
<proteinExistence type="evidence at transcript level"/>
<dbReference type="InterPro" id="IPR011141">
    <property type="entry name" value="Polyketide_synthase_type-III"/>
</dbReference>
<dbReference type="GO" id="GO:0042803">
    <property type="term" value="F:protein homodimerization activity"/>
    <property type="evidence" value="ECO:0007669"/>
    <property type="project" value="UniProtKB-ARBA"/>
</dbReference>
<evidence type="ECO:0000256" key="2">
    <source>
        <dbReference type="ARBA" id="ARBA00004966"/>
    </source>
</evidence>
<dbReference type="GO" id="GO:0009813">
    <property type="term" value="P:flavonoid biosynthetic process"/>
    <property type="evidence" value="ECO:0007669"/>
    <property type="project" value="UniProtKB-UniPathway"/>
</dbReference>
<dbReference type="Pfam" id="PF00195">
    <property type="entry name" value="Chal_sti_synt_N"/>
    <property type="match status" value="1"/>
</dbReference>
<evidence type="ECO:0000256" key="9">
    <source>
        <dbReference type="RuleBase" id="RU003633"/>
    </source>
</evidence>
<dbReference type="Gene3D" id="3.40.47.10">
    <property type="match status" value="2"/>
</dbReference>
<dbReference type="PANTHER" id="PTHR11877">
    <property type="entry name" value="HYDROXYMETHYLGLUTARYL-COA SYNTHASE"/>
    <property type="match status" value="1"/>
</dbReference>
<dbReference type="InterPro" id="IPR016039">
    <property type="entry name" value="Thiolase-like"/>
</dbReference>
<dbReference type="AlphaFoldDB" id="A0A0C5CK32"/>
<evidence type="ECO:0000259" key="10">
    <source>
        <dbReference type="Pfam" id="PF00195"/>
    </source>
</evidence>
<evidence type="ECO:0000313" key="12">
    <source>
        <dbReference type="EMBL" id="AJO53279.1"/>
    </source>
</evidence>
<dbReference type="GO" id="GO:0030639">
    <property type="term" value="P:polyketide biosynthetic process"/>
    <property type="evidence" value="ECO:0007669"/>
    <property type="project" value="TreeGrafter"/>
</dbReference>
<evidence type="ECO:0000256" key="4">
    <source>
        <dbReference type="ARBA" id="ARBA00012975"/>
    </source>
</evidence>
<keyword evidence="6" id="KW-0284">Flavonoid biosynthesis</keyword>
<dbReference type="EMBL" id="KJ768880">
    <property type="protein sequence ID" value="AJO53279.1"/>
    <property type="molecule type" value="mRNA"/>
</dbReference>
<feature type="active site" description="Acyl-thioester intermediate" evidence="8">
    <location>
        <position position="164"/>
    </location>
</feature>
<organism evidence="12">
    <name type="scientific">Pogostemon cablin</name>
    <name type="common">Patchouli</name>
    <name type="synonym">Mentha cablin</name>
    <dbReference type="NCBI Taxonomy" id="28511"/>
    <lineage>
        <taxon>Eukaryota</taxon>
        <taxon>Viridiplantae</taxon>
        <taxon>Streptophyta</taxon>
        <taxon>Embryophyta</taxon>
        <taxon>Tracheophyta</taxon>
        <taxon>Spermatophyta</taxon>
        <taxon>Magnoliopsida</taxon>
        <taxon>eudicotyledons</taxon>
        <taxon>Gunneridae</taxon>
        <taxon>Pentapetalae</taxon>
        <taxon>asterids</taxon>
        <taxon>lamiids</taxon>
        <taxon>Lamiales</taxon>
        <taxon>Lamiaceae</taxon>
        <taxon>Lamioideae</taxon>
        <taxon>Pogostemoneae</taxon>
        <taxon>Pogostemon</taxon>
    </lineage>
</organism>
<dbReference type="FunFam" id="3.40.47.10:FF:000014">
    <property type="entry name" value="Chalcone synthase 1"/>
    <property type="match status" value="1"/>
</dbReference>
<dbReference type="EC" id="2.3.1.74" evidence="4"/>
<dbReference type="GO" id="GO:0016210">
    <property type="term" value="F:naringenin-chalcone synthase activity"/>
    <property type="evidence" value="ECO:0007669"/>
    <property type="project" value="UniProtKB-EC"/>
</dbReference>
<dbReference type="CDD" id="cd00831">
    <property type="entry name" value="CHS_like"/>
    <property type="match status" value="1"/>
</dbReference>
<gene>
    <name evidence="12" type="primary">CHSL4</name>
</gene>
<evidence type="ECO:0000256" key="8">
    <source>
        <dbReference type="PIRSR" id="PIRSR000451-1"/>
    </source>
</evidence>
<comment type="pathway">
    <text evidence="2">Secondary metabolite biosynthesis; flavonoid biosynthesis.</text>
</comment>
<dbReference type="PANTHER" id="PTHR11877:SF80">
    <property type="entry name" value="CHALCONE SYNTHASE 1"/>
    <property type="match status" value="1"/>
</dbReference>
<dbReference type="Pfam" id="PF02797">
    <property type="entry name" value="Chal_sti_synt_C"/>
    <property type="match status" value="1"/>
</dbReference>
<reference evidence="12" key="1">
    <citation type="journal article" date="2015" name="Biol. Plant.">
        <title>Characterization of genes coding phenylalanine ammonia lyase and chalcone synthase in four Pogostemon cablin cultivars.</title>
        <authorList>
            <person name="Zeng S."/>
            <person name="Ouyang P."/>
            <person name="Mo X."/>
            <person name="Wang Y."/>
        </authorList>
    </citation>
    <scope>NUCLEOTIDE SEQUENCE</scope>
    <source>
        <strain evidence="12">A</strain>
    </source>
</reference>
<sequence length="389" mass="42360">MGIVEDIRAAQRANGTATVLAIGTAVPSHYVEQDTFADYYFRVTKSEHMTELKNKFKKICEKTQIKKRHTHVTEEILQKHPTIGTFSSPSLDIRQDIVVVEVPKLGQEAAEKAISEWGRPKSEITHLIFATSTVIDMPGPDFHLFNLLALKPTTKRFILFNQGCGAGGSALRLAKDLAENNAGARVLVVCSEVNLSDFRGPTQDIGLLVTQALFGDGAAAAVVGADPVPGVERPIFELVSAKQSLIPNSGGLAVGKWKEAGLYLDVKRDIPVVSAEQIEKTIKETFAPLGVSDWNSIFWIVHPGGPAVLDRVEAKMSLKPEKLRAARKMLSEYGNTSSPSTLFVMDEMRKFSAKYGLRTTGEGLDWGVLCGIGPGLFIETIVLRSFPAN</sequence>
<evidence type="ECO:0000256" key="1">
    <source>
        <dbReference type="ARBA" id="ARBA00002969"/>
    </source>
</evidence>
<accession>A0A0C5CK32</accession>
<comment type="function">
    <text evidence="1">The primary product of this enzyme is 4,2',4',6'-tetrahydroxychalcone (also termed naringenin-chalcone or chalcone) which can under specific conditions spontaneously isomerize into naringenin.</text>
</comment>
<name>A0A0C5CK32_POGCB</name>
<dbReference type="FunFam" id="3.40.47.10:FF:000025">
    <property type="entry name" value="Chalcone synthase 2"/>
    <property type="match status" value="1"/>
</dbReference>
<comment type="similarity">
    <text evidence="3 9">Belongs to the thiolase-like superfamily. Chalcone/stilbene synthases family.</text>
</comment>
<dbReference type="UniPathway" id="UPA00154"/>
<evidence type="ECO:0000256" key="5">
    <source>
        <dbReference type="ARBA" id="ARBA00022679"/>
    </source>
</evidence>
<evidence type="ECO:0000256" key="7">
    <source>
        <dbReference type="ARBA" id="ARBA00023315"/>
    </source>
</evidence>
<feature type="domain" description="Chalcone/stilbene synthase C-terminal" evidence="11">
    <location>
        <begin position="237"/>
        <end position="387"/>
    </location>
</feature>
<dbReference type="InterPro" id="IPR001099">
    <property type="entry name" value="Chalcone/stilbene_synt_N"/>
</dbReference>
<feature type="domain" description="Chalcone/stilbene synthase N-terminal" evidence="10">
    <location>
        <begin position="5"/>
        <end position="227"/>
    </location>
</feature>
<dbReference type="InterPro" id="IPR012328">
    <property type="entry name" value="Chalcone/stilbene_synt_C"/>
</dbReference>
<protein>
    <recommendedName>
        <fullName evidence="4">chalcone synthase</fullName>
        <ecNumber evidence="4">2.3.1.74</ecNumber>
    </recommendedName>
</protein>
<dbReference type="SUPFAM" id="SSF53901">
    <property type="entry name" value="Thiolase-like"/>
    <property type="match status" value="2"/>
</dbReference>
<evidence type="ECO:0000256" key="3">
    <source>
        <dbReference type="ARBA" id="ARBA00005531"/>
    </source>
</evidence>